<evidence type="ECO:0000256" key="1">
    <source>
        <dbReference type="ARBA" id="ARBA00004651"/>
    </source>
</evidence>
<feature type="transmembrane region" description="Helical" evidence="7">
    <location>
        <begin position="125"/>
        <end position="145"/>
    </location>
</feature>
<dbReference type="Pfam" id="PF00953">
    <property type="entry name" value="Glycos_transf_4"/>
    <property type="match status" value="1"/>
</dbReference>
<feature type="transmembrane region" description="Helical" evidence="7">
    <location>
        <begin position="6"/>
        <end position="23"/>
    </location>
</feature>
<evidence type="ECO:0000256" key="5">
    <source>
        <dbReference type="ARBA" id="ARBA00022989"/>
    </source>
</evidence>
<evidence type="ECO:0000256" key="7">
    <source>
        <dbReference type="SAM" id="Phobius"/>
    </source>
</evidence>
<dbReference type="PROSITE" id="PS01348">
    <property type="entry name" value="MRAY_2"/>
    <property type="match status" value="1"/>
</dbReference>
<keyword evidence="3 8" id="KW-0808">Transferase</keyword>
<dbReference type="GO" id="GO:0016740">
    <property type="term" value="F:transferase activity"/>
    <property type="evidence" value="ECO:0007669"/>
    <property type="project" value="UniProtKB-KW"/>
</dbReference>
<feature type="transmembrane region" description="Helical" evidence="7">
    <location>
        <begin position="102"/>
        <end position="119"/>
    </location>
</feature>
<organism evidence="8 9">
    <name type="scientific">Virgibacillus tibetensis</name>
    <dbReference type="NCBI Taxonomy" id="3042313"/>
    <lineage>
        <taxon>Bacteria</taxon>
        <taxon>Bacillati</taxon>
        <taxon>Bacillota</taxon>
        <taxon>Bacilli</taxon>
        <taxon>Bacillales</taxon>
        <taxon>Bacillaceae</taxon>
        <taxon>Virgibacillus</taxon>
    </lineage>
</organism>
<keyword evidence="4 7" id="KW-0812">Transmembrane</keyword>
<dbReference type="InterPro" id="IPR018480">
    <property type="entry name" value="PNAcMuramoyl-5peptid_Trfase_CS"/>
</dbReference>
<dbReference type="CDD" id="cd06853">
    <property type="entry name" value="GT_WecA_like"/>
    <property type="match status" value="1"/>
</dbReference>
<dbReference type="RefSeq" id="WP_327608087.1">
    <property type="nucleotide sequence ID" value="NZ_JARZFX010000006.1"/>
</dbReference>
<feature type="transmembrane region" description="Helical" evidence="7">
    <location>
        <begin position="184"/>
        <end position="203"/>
    </location>
</feature>
<protein>
    <submittedName>
        <fullName evidence="8">MraY family glycosyltransferase</fullName>
        <ecNumber evidence="8">2.7.8.-</ecNumber>
    </submittedName>
</protein>
<comment type="caution">
    <text evidence="8">The sequence shown here is derived from an EMBL/GenBank/DDBJ whole genome shotgun (WGS) entry which is preliminary data.</text>
</comment>
<keyword evidence="6 7" id="KW-0472">Membrane</keyword>
<feature type="transmembrane region" description="Helical" evidence="7">
    <location>
        <begin position="314"/>
        <end position="337"/>
    </location>
</feature>
<feature type="transmembrane region" description="Helical" evidence="7">
    <location>
        <begin position="74"/>
        <end position="90"/>
    </location>
</feature>
<dbReference type="PANTHER" id="PTHR22926">
    <property type="entry name" value="PHOSPHO-N-ACETYLMURAMOYL-PENTAPEPTIDE-TRANSFERASE"/>
    <property type="match status" value="1"/>
</dbReference>
<dbReference type="EC" id="2.7.8.-" evidence="8"/>
<keyword evidence="5 7" id="KW-1133">Transmembrane helix</keyword>
<dbReference type="Proteomes" id="UP001335737">
    <property type="component" value="Unassembled WGS sequence"/>
</dbReference>
<feature type="transmembrane region" description="Helical" evidence="7">
    <location>
        <begin position="237"/>
        <end position="258"/>
    </location>
</feature>
<feature type="transmembrane region" description="Helical" evidence="7">
    <location>
        <begin position="289"/>
        <end position="308"/>
    </location>
</feature>
<keyword evidence="2" id="KW-1003">Cell membrane</keyword>
<dbReference type="PANTHER" id="PTHR22926:SF3">
    <property type="entry name" value="UNDECAPRENYL-PHOSPHATE ALPHA-N-ACETYLGLUCOSAMINYL 1-PHOSPHATE TRANSFERASE"/>
    <property type="match status" value="1"/>
</dbReference>
<sequence length="358" mass="39266">MLNYMDLFIAFIIALGSTFLLTYPVKKFAIKVGAVDLPNHRKIHTKITPRLGGLAIFLGAFSGGLYLWPSHPHLPEIVLGALVILLTGALDDRYSIRPVIKLSGQFIAATFLVSSGLIIEKLTLPFIGTIELGFVSVLITVLWVVGITNAINLIDGLDGLAAGVTTIALTSIFIMAIIDAQVMVAYLCIILIGSNLGFLYHNFYPARIYMGDTGSNFLGYMIAVVSMLGLFKNIALFSFIIPIIVLAVPIFDTLFAIIRRAYNKESIMMADNKHIHYQLLALGYSHRKTVLIIYAFSSLFGTMAILFSNASITTALIITLFVLILLHIFAEIIGLVMGGKRPVLDMLGRLIGRKKRDQ</sequence>
<dbReference type="InterPro" id="IPR000715">
    <property type="entry name" value="Glycosyl_transferase_4"/>
</dbReference>
<reference evidence="8 9" key="1">
    <citation type="journal article" date="2024" name="Int. J. Syst. Evol. Microbiol.">
        <title>Virgibacillus tibetensis sp. nov., isolated from salt lake on the Tibetan Plateau of China.</title>
        <authorList>
            <person name="Phurbu D."/>
            <person name="Liu Z.-X."/>
            <person name="Wang R."/>
            <person name="Zheng Y.-Y."/>
            <person name="Liu H.-C."/>
            <person name="Zhou Y.-G."/>
            <person name="Yu Y.-J."/>
            <person name="Li A.-H."/>
        </authorList>
    </citation>
    <scope>NUCLEOTIDE SEQUENCE [LARGE SCALE GENOMIC DNA]</scope>
    <source>
        <strain evidence="8 9">C22-A2</strain>
    </source>
</reference>
<accession>A0ABU6KGU4</accession>
<evidence type="ECO:0000256" key="4">
    <source>
        <dbReference type="ARBA" id="ARBA00022692"/>
    </source>
</evidence>
<name>A0ABU6KGU4_9BACI</name>
<evidence type="ECO:0000256" key="6">
    <source>
        <dbReference type="ARBA" id="ARBA00023136"/>
    </source>
</evidence>
<evidence type="ECO:0000313" key="9">
    <source>
        <dbReference type="Proteomes" id="UP001335737"/>
    </source>
</evidence>
<evidence type="ECO:0000256" key="3">
    <source>
        <dbReference type="ARBA" id="ARBA00022679"/>
    </source>
</evidence>
<feature type="transmembrane region" description="Helical" evidence="7">
    <location>
        <begin position="215"/>
        <end position="231"/>
    </location>
</feature>
<dbReference type="EMBL" id="JARZFX010000006">
    <property type="protein sequence ID" value="MEC5424522.1"/>
    <property type="molecule type" value="Genomic_DNA"/>
</dbReference>
<feature type="transmembrane region" description="Helical" evidence="7">
    <location>
        <begin position="51"/>
        <end position="68"/>
    </location>
</feature>
<gene>
    <name evidence="8" type="ORF">QGM71_13560</name>
</gene>
<proteinExistence type="predicted"/>
<comment type="subcellular location">
    <subcellularLocation>
        <location evidence="1">Cell membrane</location>
        <topology evidence="1">Multi-pass membrane protein</topology>
    </subcellularLocation>
</comment>
<keyword evidence="9" id="KW-1185">Reference proteome</keyword>
<evidence type="ECO:0000256" key="2">
    <source>
        <dbReference type="ARBA" id="ARBA00022475"/>
    </source>
</evidence>
<evidence type="ECO:0000313" key="8">
    <source>
        <dbReference type="EMBL" id="MEC5424522.1"/>
    </source>
</evidence>
<feature type="transmembrane region" description="Helical" evidence="7">
    <location>
        <begin position="157"/>
        <end position="178"/>
    </location>
</feature>